<gene>
    <name evidence="1" type="ORF">MRB53_020716</name>
</gene>
<proteinExistence type="predicted"/>
<organism evidence="1 2">
    <name type="scientific">Persea americana</name>
    <name type="common">Avocado</name>
    <dbReference type="NCBI Taxonomy" id="3435"/>
    <lineage>
        <taxon>Eukaryota</taxon>
        <taxon>Viridiplantae</taxon>
        <taxon>Streptophyta</taxon>
        <taxon>Embryophyta</taxon>
        <taxon>Tracheophyta</taxon>
        <taxon>Spermatophyta</taxon>
        <taxon>Magnoliopsida</taxon>
        <taxon>Magnoliidae</taxon>
        <taxon>Laurales</taxon>
        <taxon>Lauraceae</taxon>
        <taxon>Persea</taxon>
    </lineage>
</organism>
<comment type="caution">
    <text evidence="1">The sequence shown here is derived from an EMBL/GenBank/DDBJ whole genome shotgun (WGS) entry which is preliminary data.</text>
</comment>
<keyword evidence="2" id="KW-1185">Reference proteome</keyword>
<evidence type="ECO:0000313" key="2">
    <source>
        <dbReference type="Proteomes" id="UP001234297"/>
    </source>
</evidence>
<evidence type="ECO:0000313" key="1">
    <source>
        <dbReference type="EMBL" id="KAJ8627409.1"/>
    </source>
</evidence>
<name>A0ACC2L1T5_PERAE</name>
<accession>A0ACC2L1T5</accession>
<reference evidence="1 2" key="1">
    <citation type="journal article" date="2022" name="Hortic Res">
        <title>A haplotype resolved chromosomal level avocado genome allows analysis of novel avocado genes.</title>
        <authorList>
            <person name="Nath O."/>
            <person name="Fletcher S.J."/>
            <person name="Hayward A."/>
            <person name="Shaw L.M."/>
            <person name="Masouleh A.K."/>
            <person name="Furtado A."/>
            <person name="Henry R.J."/>
            <person name="Mitter N."/>
        </authorList>
    </citation>
    <scope>NUCLEOTIDE SEQUENCE [LARGE SCALE GENOMIC DNA]</scope>
    <source>
        <strain evidence="2">cv. Hass</strain>
    </source>
</reference>
<dbReference type="EMBL" id="CM056814">
    <property type="protein sequence ID" value="KAJ8627409.1"/>
    <property type="molecule type" value="Genomic_DNA"/>
</dbReference>
<protein>
    <submittedName>
        <fullName evidence="1">Uncharacterized protein</fullName>
    </submittedName>
</protein>
<dbReference type="Proteomes" id="UP001234297">
    <property type="component" value="Chromosome 6"/>
</dbReference>
<sequence>MSLSTVPALPLLSFIFLPLFFTITPAGTFDVRNQCPDSVWAAGGPRGGKRLHPGQSWSITANPGIEKARIWRCTSCSLCRTIA</sequence>